<evidence type="ECO:0000256" key="1">
    <source>
        <dbReference type="ARBA" id="ARBA00004651"/>
    </source>
</evidence>
<evidence type="ECO:0000256" key="3">
    <source>
        <dbReference type="ARBA" id="ARBA00022692"/>
    </source>
</evidence>
<reference evidence="7 8" key="1">
    <citation type="journal article" date="2015" name="Stand. Genomic Sci.">
        <title>Genomic Encyclopedia of Bacterial and Archaeal Type Strains, Phase III: the genomes of soil and plant-associated and newly described type strains.</title>
        <authorList>
            <person name="Whitman W.B."/>
            <person name="Woyke T."/>
            <person name="Klenk H.P."/>
            <person name="Zhou Y."/>
            <person name="Lilburn T.G."/>
            <person name="Beck B.J."/>
            <person name="De Vos P."/>
            <person name="Vandamme P."/>
            <person name="Eisen J.A."/>
            <person name="Garrity G."/>
            <person name="Hugenholtz P."/>
            <person name="Kyrpides N.C."/>
        </authorList>
    </citation>
    <scope>NUCLEOTIDE SEQUENCE [LARGE SCALE GENOMIC DNA]</scope>
    <source>
        <strain evidence="7 8">CV2</strain>
    </source>
</reference>
<sequence>MFGAVVSHAFRSVPTRLHTDAVELNTWLLYLAACIGLSLTPGPNGLLALTHGALHGVRRTVFTILGGALGFAAVIALSLFGIGALLAASADLLFWLKLAGGAYLVYLGIVVWRSAPIQAAATNPGARPAHPGALFAQGLLAATTNPKGILFFVAFLPQFLDPDASLLVQFVVMAATFVVVEIVFELGVARASQAIQPWLARVGRAFNRVTGGLFVGVGVLLPLQR</sequence>
<name>A0A4Q7LRV3_9MICO</name>
<feature type="transmembrane region" description="Helical" evidence="6">
    <location>
        <begin position="27"/>
        <end position="49"/>
    </location>
</feature>
<evidence type="ECO:0000313" key="8">
    <source>
        <dbReference type="Proteomes" id="UP000293519"/>
    </source>
</evidence>
<keyword evidence="4 6" id="KW-1133">Transmembrane helix</keyword>
<dbReference type="PANTHER" id="PTHR30086">
    <property type="entry name" value="ARGININE EXPORTER PROTEIN ARGO"/>
    <property type="match status" value="1"/>
</dbReference>
<keyword evidence="3 6" id="KW-0812">Transmembrane</keyword>
<evidence type="ECO:0000256" key="5">
    <source>
        <dbReference type="ARBA" id="ARBA00023136"/>
    </source>
</evidence>
<dbReference type="Pfam" id="PF01810">
    <property type="entry name" value="LysE"/>
    <property type="match status" value="1"/>
</dbReference>
<keyword evidence="8" id="KW-1185">Reference proteome</keyword>
<evidence type="ECO:0000256" key="4">
    <source>
        <dbReference type="ARBA" id="ARBA00022989"/>
    </source>
</evidence>
<organism evidence="7 8">
    <name type="scientific">Microcella putealis</name>
    <dbReference type="NCBI Taxonomy" id="337005"/>
    <lineage>
        <taxon>Bacteria</taxon>
        <taxon>Bacillati</taxon>
        <taxon>Actinomycetota</taxon>
        <taxon>Actinomycetes</taxon>
        <taxon>Micrococcales</taxon>
        <taxon>Microbacteriaceae</taxon>
        <taxon>Microcella</taxon>
    </lineage>
</organism>
<feature type="transmembrane region" description="Helical" evidence="6">
    <location>
        <begin position="61"/>
        <end position="86"/>
    </location>
</feature>
<keyword evidence="2" id="KW-1003">Cell membrane</keyword>
<feature type="transmembrane region" description="Helical" evidence="6">
    <location>
        <begin position="166"/>
        <end position="184"/>
    </location>
</feature>
<proteinExistence type="predicted"/>
<dbReference type="PIRSF" id="PIRSF006324">
    <property type="entry name" value="LeuE"/>
    <property type="match status" value="1"/>
</dbReference>
<feature type="transmembrane region" description="Helical" evidence="6">
    <location>
        <begin position="92"/>
        <end position="112"/>
    </location>
</feature>
<feature type="transmembrane region" description="Helical" evidence="6">
    <location>
        <begin position="133"/>
        <end position="160"/>
    </location>
</feature>
<dbReference type="InterPro" id="IPR001123">
    <property type="entry name" value="LeuE-type"/>
</dbReference>
<dbReference type="EMBL" id="SGWW01000002">
    <property type="protein sequence ID" value="RZS57454.1"/>
    <property type="molecule type" value="Genomic_DNA"/>
</dbReference>
<feature type="transmembrane region" description="Helical" evidence="6">
    <location>
        <begin position="205"/>
        <end position="223"/>
    </location>
</feature>
<evidence type="ECO:0000256" key="6">
    <source>
        <dbReference type="SAM" id="Phobius"/>
    </source>
</evidence>
<comment type="caution">
    <text evidence="7">The sequence shown here is derived from an EMBL/GenBank/DDBJ whole genome shotgun (WGS) entry which is preliminary data.</text>
</comment>
<dbReference type="GO" id="GO:0042970">
    <property type="term" value="F:homoserine transmembrane transporter activity"/>
    <property type="evidence" value="ECO:0007669"/>
    <property type="project" value="TreeGrafter"/>
</dbReference>
<evidence type="ECO:0000256" key="2">
    <source>
        <dbReference type="ARBA" id="ARBA00022475"/>
    </source>
</evidence>
<dbReference type="AlphaFoldDB" id="A0A4Q7LRV3"/>
<dbReference type="Proteomes" id="UP000293519">
    <property type="component" value="Unassembled WGS sequence"/>
</dbReference>
<dbReference type="PANTHER" id="PTHR30086:SF14">
    <property type="entry name" value="HOMOSERINE_HOMOSERINE LACTONE EFFLUX PROTEIN"/>
    <property type="match status" value="1"/>
</dbReference>
<evidence type="ECO:0000313" key="7">
    <source>
        <dbReference type="EMBL" id="RZS57454.1"/>
    </source>
</evidence>
<comment type="subcellular location">
    <subcellularLocation>
        <location evidence="1">Cell membrane</location>
        <topology evidence="1">Multi-pass membrane protein</topology>
    </subcellularLocation>
</comment>
<dbReference type="GO" id="GO:0005886">
    <property type="term" value="C:plasma membrane"/>
    <property type="evidence" value="ECO:0007669"/>
    <property type="project" value="UniProtKB-SubCell"/>
</dbReference>
<gene>
    <name evidence="7" type="ORF">EV141_1167</name>
</gene>
<accession>A0A4Q7LRV3</accession>
<keyword evidence="5 6" id="KW-0472">Membrane</keyword>
<protein>
    <submittedName>
        <fullName evidence="7">Threonine/homoserine/homoserine lactone efflux protein</fullName>
    </submittedName>
</protein>